<gene>
    <name evidence="3" type="primary">LOC111458205</name>
</gene>
<dbReference type="AlphaFoldDB" id="A0A6J1GZ65"/>
<dbReference type="KEGG" id="cmos:111458205"/>
<comment type="similarity">
    <text evidence="1">Belongs to the CFAP298 family.</text>
</comment>
<evidence type="ECO:0000256" key="1">
    <source>
        <dbReference type="ARBA" id="ARBA00009619"/>
    </source>
</evidence>
<dbReference type="Proteomes" id="UP000504609">
    <property type="component" value="Unplaced"/>
</dbReference>
<name>A0A6J1GZ65_CUCMO</name>
<protein>
    <submittedName>
        <fullName evidence="3">UPF0769 protein C21orf59 homolog B-like</fullName>
    </submittedName>
</protein>
<dbReference type="RefSeq" id="XP_022956484.1">
    <property type="nucleotide sequence ID" value="XM_023100716.1"/>
</dbReference>
<evidence type="ECO:0000313" key="3">
    <source>
        <dbReference type="RefSeq" id="XP_022956484.1"/>
    </source>
</evidence>
<proteinExistence type="inferred from homology"/>
<reference evidence="3" key="1">
    <citation type="submission" date="2025-08" db="UniProtKB">
        <authorList>
            <consortium name="RefSeq"/>
        </authorList>
    </citation>
    <scope>IDENTIFICATION</scope>
    <source>
        <tissue evidence="3">Young leaves</tissue>
    </source>
</reference>
<accession>A0A6J1GZ65</accession>
<evidence type="ECO:0000313" key="2">
    <source>
        <dbReference type="Proteomes" id="UP000504609"/>
    </source>
</evidence>
<dbReference type="InterPro" id="IPR021298">
    <property type="entry name" value="CFAP298"/>
</dbReference>
<dbReference type="PANTHER" id="PTHR13238">
    <property type="entry name" value="PROTEIN C21ORF59"/>
    <property type="match status" value="1"/>
</dbReference>
<dbReference type="Pfam" id="PF11069">
    <property type="entry name" value="CFAP298"/>
    <property type="match status" value="1"/>
</dbReference>
<dbReference type="GeneID" id="111458205"/>
<dbReference type="PANTHER" id="PTHR13238:SF0">
    <property type="entry name" value="CILIA- AND FLAGELLA-ASSOCIATED PROTEIN 298"/>
    <property type="match status" value="1"/>
</dbReference>
<organism evidence="2 3">
    <name type="scientific">Cucurbita moschata</name>
    <name type="common">Winter crookneck squash</name>
    <name type="synonym">Cucurbita pepo var. moschata</name>
    <dbReference type="NCBI Taxonomy" id="3662"/>
    <lineage>
        <taxon>Eukaryota</taxon>
        <taxon>Viridiplantae</taxon>
        <taxon>Streptophyta</taxon>
        <taxon>Embryophyta</taxon>
        <taxon>Tracheophyta</taxon>
        <taxon>Spermatophyta</taxon>
        <taxon>Magnoliopsida</taxon>
        <taxon>eudicotyledons</taxon>
        <taxon>Gunneridae</taxon>
        <taxon>Pentapetalae</taxon>
        <taxon>rosids</taxon>
        <taxon>fabids</taxon>
        <taxon>Cucurbitales</taxon>
        <taxon>Cucurbitaceae</taxon>
        <taxon>Cucurbiteae</taxon>
        <taxon>Cucurbita</taxon>
    </lineage>
</organism>
<keyword evidence="2" id="KW-1185">Reference proteome</keyword>
<sequence length="174" mass="19743">MVRVHVKPGDDSGGNEFLYECQSNLLIEEVTSEVVQIFNLQSQIHRLVSELQPRLLPFYGDPKATPLLRALSEAKSYASKDMVIHNRPLSYLVLRHHFETIERELAAKFDLLGVSGSTHYQQLLSDVGLLSEDTTQLKLAGKELMREKQLSDYVGRNEKTKIVLKLQPKIMPPS</sequence>